<keyword evidence="2" id="KW-1185">Reference proteome</keyword>
<evidence type="ECO:0000313" key="2">
    <source>
        <dbReference type="Proteomes" id="UP000828048"/>
    </source>
</evidence>
<proteinExistence type="predicted"/>
<accession>A0ACB7YVG6</accession>
<dbReference type="Proteomes" id="UP000828048">
    <property type="component" value="Chromosome 3"/>
</dbReference>
<organism evidence="1 2">
    <name type="scientific">Vaccinium darrowii</name>
    <dbReference type="NCBI Taxonomy" id="229202"/>
    <lineage>
        <taxon>Eukaryota</taxon>
        <taxon>Viridiplantae</taxon>
        <taxon>Streptophyta</taxon>
        <taxon>Embryophyta</taxon>
        <taxon>Tracheophyta</taxon>
        <taxon>Spermatophyta</taxon>
        <taxon>Magnoliopsida</taxon>
        <taxon>eudicotyledons</taxon>
        <taxon>Gunneridae</taxon>
        <taxon>Pentapetalae</taxon>
        <taxon>asterids</taxon>
        <taxon>Ericales</taxon>
        <taxon>Ericaceae</taxon>
        <taxon>Vaccinioideae</taxon>
        <taxon>Vaccinieae</taxon>
        <taxon>Vaccinium</taxon>
    </lineage>
</organism>
<protein>
    <submittedName>
        <fullName evidence="1">Uncharacterized protein</fullName>
    </submittedName>
</protein>
<reference evidence="1 2" key="1">
    <citation type="journal article" date="2021" name="Hortic Res">
        <title>High-quality reference genome and annotation aids understanding of berry development for evergreen blueberry (Vaccinium darrowii).</title>
        <authorList>
            <person name="Yu J."/>
            <person name="Hulse-Kemp A.M."/>
            <person name="Babiker E."/>
            <person name="Staton M."/>
        </authorList>
    </citation>
    <scope>NUCLEOTIDE SEQUENCE [LARGE SCALE GENOMIC DNA]</scope>
    <source>
        <strain evidence="2">cv. NJ 8807/NJ 8810</strain>
        <tissue evidence="1">Young leaf</tissue>
    </source>
</reference>
<name>A0ACB7YVG6_9ERIC</name>
<dbReference type="EMBL" id="CM037153">
    <property type="protein sequence ID" value="KAH7856849.1"/>
    <property type="molecule type" value="Genomic_DNA"/>
</dbReference>
<comment type="caution">
    <text evidence="1">The sequence shown here is derived from an EMBL/GenBank/DDBJ whole genome shotgun (WGS) entry which is preliminary data.</text>
</comment>
<sequence length="667" mass="73894">MASIAILTKSRSIIKTLNPKSITTFAFLSQQPELADLPSSQPLPPPPPPPQSPLPPNPASGSPLYNENWRSPIQAAASSLVPLGFLHHSADRIQALALTLDLAAVMNVFADWMTSQRWRDMKQLFEFWIRTLDSKTGKPNKPDVNLYNHYLRANVMIGVSAGELLDLVAQMEDYGIAPNTASYNLVLKVMHQARETEAAEKLLERMLQSGKEALPDDESYALVIGMLFSTDQIDSALKYVDLALKSGYMLTVNVFTDCVQSCVAQGRLDTLVSIIDRCKKMDQNKALCPPWNLCNYIADVAVQEDHSDLAYFALEFMAKSIARGENVRPPVLLSVEEGLVVAALGTAGRTYNSKLLDGSWALLKRSLRQKKVPNPESYLAKIYAQSSLGNLQKAFNTLHEFETAYGGSTSEAEEELFSPFTSLYPLVVACSKNGFATLDSVYYQLENLSQADPPYKSVAALNCIILGCSNTWDVDRAYQTFEAISSSFGLIPDTHSYNALMYAFGKLKKTAEASRVFEHMISKGVKPNATTYSVLVDAHLVERDPKAALSVIDQMVNEGFEPSREMLKKRVAGICCLLCSTALIMHDIDRFTSLVPGHLSLRNLLHLFLWCCPPFLYLGEHSAFSELADCPQFWNLEDEHQDRSFLQPNSSYLMYSLSAVAGTLSND</sequence>
<evidence type="ECO:0000313" key="1">
    <source>
        <dbReference type="EMBL" id="KAH7856849.1"/>
    </source>
</evidence>
<gene>
    <name evidence="1" type="ORF">Vadar_006232</name>
</gene>